<keyword evidence="4 10" id="KW-0808">Transferase</keyword>
<dbReference type="InterPro" id="IPR004159">
    <property type="entry name" value="Put_SAM_MeTrfase"/>
</dbReference>
<dbReference type="Pfam" id="PF03141">
    <property type="entry name" value="Methyltransf_29"/>
    <property type="match status" value="1"/>
</dbReference>
<dbReference type="AlphaFoldDB" id="A0A6P6BAX9"/>
<dbReference type="OrthoDB" id="2013972at2759"/>
<accession>A0A6P6BAX9</accession>
<dbReference type="FunFam" id="3.40.50.150:FF:000123">
    <property type="entry name" value="Putative methyltransferase PMT15"/>
    <property type="match status" value="1"/>
</dbReference>
<keyword evidence="7 10" id="KW-1133">Transmembrane helix</keyword>
<dbReference type="GO" id="GO:0008168">
    <property type="term" value="F:methyltransferase activity"/>
    <property type="evidence" value="ECO:0007669"/>
    <property type="project" value="UniProtKB-UniRule"/>
</dbReference>
<dbReference type="KEGG" id="dzi:111316542"/>
<dbReference type="PANTHER" id="PTHR10108:SF1049">
    <property type="entry name" value="METHYLTRANSFERASE"/>
    <property type="match status" value="1"/>
</dbReference>
<keyword evidence="8 10" id="KW-0472">Membrane</keyword>
<evidence type="ECO:0000256" key="4">
    <source>
        <dbReference type="ARBA" id="ARBA00022679"/>
    </source>
</evidence>
<evidence type="ECO:0000256" key="3">
    <source>
        <dbReference type="ARBA" id="ARBA00022603"/>
    </source>
</evidence>
<feature type="transmembrane region" description="Helical" evidence="10">
    <location>
        <begin position="30"/>
        <end position="49"/>
    </location>
</feature>
<evidence type="ECO:0000256" key="10">
    <source>
        <dbReference type="RuleBase" id="RU366043"/>
    </source>
</evidence>
<dbReference type="Proteomes" id="UP000515121">
    <property type="component" value="Unplaced"/>
</dbReference>
<dbReference type="InterPro" id="IPR029063">
    <property type="entry name" value="SAM-dependent_MTases_sf"/>
</dbReference>
<evidence type="ECO:0000256" key="1">
    <source>
        <dbReference type="ARBA" id="ARBA00004648"/>
    </source>
</evidence>
<evidence type="ECO:0000256" key="5">
    <source>
        <dbReference type="ARBA" id="ARBA00022692"/>
    </source>
</evidence>
<sequence length="648" mass="74002">MAGFDSLYYATSKPLKATTTTSVSSKTGRLFYLALIFCLCSLCYLFGLWQHGGFPTITTTAPAVSTTKIISVPCIPNENTTTMTTSETLDFSTHHVADSDDESLLPDVKTYPSCSIKYSEYTPCEDQRRSLKFKRDRLIYRERHCPEKQELLKCRVPAPYGYKNPFPWPRSRDLAWFANVPHKELTVEKAVQNWIRYEGNRFRFPGGGTMFPHGADAYIDDIGKLINLKDGSIRTAIDTGCGVASWGAYLLSRNILTMSFAPRDTHEAQVQFALERGIPAMLGVLASKRLPYPSRAFDMAHCSRCLIPWDKYDGVFFIEVDRILRPGGYWILSGPPIRWRKYWQGWQRTKEDLNDEQTRIESVARSLCWKKLVEKDDIAIWQKPINHLNCKVIRKFNRNPPFCPSQDPDKAWYTNLETCLTHLPEVSNDQETAGGELAKWPERLNAIPPRIRKGTVNGITAEIFEQDSQVWKRRLSYYKTVNNQLGQRGRYRNILDMNAHLGGFAAALIDDPVWVMNVVPVQAEINTLGVIYERGLIGTYQSWCEAMSTYPRTYDFIHAVSVFSLYKDRCELEDILLEMDRILRPDGSVIFRDDVDILVKIKKITDGLNWDSQIVDHEDGPLNREKLLFAVKVHWTAPASDATGSPTS</sequence>
<evidence type="ECO:0000256" key="6">
    <source>
        <dbReference type="ARBA" id="ARBA00022968"/>
    </source>
</evidence>
<keyword evidence="11" id="KW-1185">Reference proteome</keyword>
<comment type="subcellular location">
    <subcellularLocation>
        <location evidence="1">Endoplasmic reticulum membrane</location>
        <topology evidence="1">Single-pass type II membrane protein</topology>
    </subcellularLocation>
    <subcellularLocation>
        <location evidence="10">Membrane</location>
        <topology evidence="10">Single-pass type II membrane protein</topology>
    </subcellularLocation>
</comment>
<dbReference type="Gene3D" id="3.40.50.150">
    <property type="entry name" value="Vaccinia Virus protein VP39"/>
    <property type="match status" value="1"/>
</dbReference>
<organism evidence="11 12">
    <name type="scientific">Durio zibethinus</name>
    <name type="common">Durian</name>
    <dbReference type="NCBI Taxonomy" id="66656"/>
    <lineage>
        <taxon>Eukaryota</taxon>
        <taxon>Viridiplantae</taxon>
        <taxon>Streptophyta</taxon>
        <taxon>Embryophyta</taxon>
        <taxon>Tracheophyta</taxon>
        <taxon>Spermatophyta</taxon>
        <taxon>Magnoliopsida</taxon>
        <taxon>eudicotyledons</taxon>
        <taxon>Gunneridae</taxon>
        <taxon>Pentapetalae</taxon>
        <taxon>rosids</taxon>
        <taxon>malvids</taxon>
        <taxon>Malvales</taxon>
        <taxon>Malvaceae</taxon>
        <taxon>Helicteroideae</taxon>
        <taxon>Durio</taxon>
    </lineage>
</organism>
<evidence type="ECO:0000313" key="11">
    <source>
        <dbReference type="Proteomes" id="UP000515121"/>
    </source>
</evidence>
<keyword evidence="6 10" id="KW-0735">Signal-anchor</keyword>
<dbReference type="PANTHER" id="PTHR10108">
    <property type="entry name" value="SAM-DEPENDENT METHYLTRANSFERASE"/>
    <property type="match status" value="1"/>
</dbReference>
<evidence type="ECO:0000256" key="9">
    <source>
        <dbReference type="ARBA" id="ARBA00023180"/>
    </source>
</evidence>
<gene>
    <name evidence="12" type="primary">LOC111316542</name>
</gene>
<dbReference type="GO" id="GO:0032259">
    <property type="term" value="P:methylation"/>
    <property type="evidence" value="ECO:0007669"/>
    <property type="project" value="UniProtKB-KW"/>
</dbReference>
<dbReference type="GO" id="GO:0005802">
    <property type="term" value="C:trans-Golgi network"/>
    <property type="evidence" value="ECO:0007669"/>
    <property type="project" value="TreeGrafter"/>
</dbReference>
<name>A0A6P6BAX9_DURZI</name>
<keyword evidence="3 10" id="KW-0489">Methyltransferase</keyword>
<keyword evidence="5 10" id="KW-0812">Transmembrane</keyword>
<dbReference type="RefSeq" id="XP_022774251.1">
    <property type="nucleotide sequence ID" value="XM_022918516.1"/>
</dbReference>
<dbReference type="GO" id="GO:0005789">
    <property type="term" value="C:endoplasmic reticulum membrane"/>
    <property type="evidence" value="ECO:0007669"/>
    <property type="project" value="UniProtKB-SubCell"/>
</dbReference>
<evidence type="ECO:0000256" key="2">
    <source>
        <dbReference type="ARBA" id="ARBA00008361"/>
    </source>
</evidence>
<reference evidence="12" key="1">
    <citation type="submission" date="2025-08" db="UniProtKB">
        <authorList>
            <consortium name="RefSeq"/>
        </authorList>
    </citation>
    <scope>IDENTIFICATION</scope>
    <source>
        <tissue evidence="12">Fruit stalk</tissue>
    </source>
</reference>
<dbReference type="EC" id="2.1.1.-" evidence="10"/>
<evidence type="ECO:0000256" key="7">
    <source>
        <dbReference type="ARBA" id="ARBA00022989"/>
    </source>
</evidence>
<evidence type="ECO:0000313" key="12">
    <source>
        <dbReference type="RefSeq" id="XP_022774251.1"/>
    </source>
</evidence>
<dbReference type="GO" id="GO:0005768">
    <property type="term" value="C:endosome"/>
    <property type="evidence" value="ECO:0007669"/>
    <property type="project" value="TreeGrafter"/>
</dbReference>
<evidence type="ECO:0000256" key="8">
    <source>
        <dbReference type="ARBA" id="ARBA00023136"/>
    </source>
</evidence>
<keyword evidence="9 10" id="KW-0325">Glycoprotein</keyword>
<proteinExistence type="inferred from homology"/>
<dbReference type="GeneID" id="111316542"/>
<comment type="similarity">
    <text evidence="2 10">Belongs to the methyltransferase superfamily.</text>
</comment>
<protein>
    <recommendedName>
        <fullName evidence="10">Methyltransferase</fullName>
        <ecNumber evidence="10">2.1.1.-</ecNumber>
    </recommendedName>
</protein>
<dbReference type="SUPFAM" id="SSF53335">
    <property type="entry name" value="S-adenosyl-L-methionine-dependent methyltransferases"/>
    <property type="match status" value="2"/>
</dbReference>